<evidence type="ECO:0000256" key="7">
    <source>
        <dbReference type="HAMAP-Rule" id="MF_00367"/>
    </source>
</evidence>
<proteinExistence type="inferred from homology"/>
<feature type="domain" description="KH type-2" evidence="10">
    <location>
        <begin position="201"/>
        <end position="277"/>
    </location>
</feature>
<feature type="binding site" evidence="7">
    <location>
        <begin position="59"/>
        <end position="63"/>
    </location>
    <ligand>
        <name>GTP</name>
        <dbReference type="ChEBI" id="CHEBI:37565"/>
    </ligand>
</feature>
<feature type="binding site" evidence="7">
    <location>
        <begin position="120"/>
        <end position="123"/>
    </location>
    <ligand>
        <name>GTP</name>
        <dbReference type="ChEBI" id="CHEBI:37565"/>
    </ligand>
</feature>
<dbReference type="NCBIfam" id="NF000908">
    <property type="entry name" value="PRK00089.1"/>
    <property type="match status" value="1"/>
</dbReference>
<feature type="region of interest" description="G1" evidence="8">
    <location>
        <begin position="12"/>
        <end position="19"/>
    </location>
</feature>
<dbReference type="PROSITE" id="PS50823">
    <property type="entry name" value="KH_TYPE_2"/>
    <property type="match status" value="1"/>
</dbReference>
<dbReference type="GO" id="GO:0005886">
    <property type="term" value="C:plasma membrane"/>
    <property type="evidence" value="ECO:0007669"/>
    <property type="project" value="UniProtKB-SubCell"/>
</dbReference>
<evidence type="ECO:0000256" key="3">
    <source>
        <dbReference type="ARBA" id="ARBA00022517"/>
    </source>
</evidence>
<dbReference type="PANTHER" id="PTHR42698">
    <property type="entry name" value="GTPASE ERA"/>
    <property type="match status" value="1"/>
</dbReference>
<keyword evidence="5 7" id="KW-0694">RNA-binding</keyword>
<dbReference type="PRINTS" id="PR00326">
    <property type="entry name" value="GTP1OBG"/>
</dbReference>
<comment type="similarity">
    <text evidence="1 7 8 9">Belongs to the TRAFAC class TrmE-Era-EngA-EngB-Septin-like GTPase superfamily. Era GTPase family.</text>
</comment>
<dbReference type="GO" id="GO:0005525">
    <property type="term" value="F:GTP binding"/>
    <property type="evidence" value="ECO:0007669"/>
    <property type="project" value="UniProtKB-UniRule"/>
</dbReference>
<dbReference type="Gene3D" id="3.30.300.20">
    <property type="match status" value="1"/>
</dbReference>
<evidence type="ECO:0000259" key="10">
    <source>
        <dbReference type="PROSITE" id="PS50823"/>
    </source>
</evidence>
<dbReference type="InterPro" id="IPR004044">
    <property type="entry name" value="KH_dom_type_2"/>
</dbReference>
<evidence type="ECO:0000313" key="13">
    <source>
        <dbReference type="Proteomes" id="UP000486602"/>
    </source>
</evidence>
<dbReference type="NCBIfam" id="TIGR00231">
    <property type="entry name" value="small_GTP"/>
    <property type="match status" value="1"/>
</dbReference>
<comment type="subcellular location">
    <subcellularLocation>
        <location evidence="7">Cytoplasm</location>
    </subcellularLocation>
    <subcellularLocation>
        <location evidence="7">Cell membrane</location>
        <topology evidence="7">Peripheral membrane protein</topology>
    </subcellularLocation>
</comment>
<feature type="region of interest" description="G5" evidence="8">
    <location>
        <begin position="149"/>
        <end position="151"/>
    </location>
</feature>
<comment type="function">
    <text evidence="7">An essential GTPase that binds both GDP and GTP, with rapid nucleotide exchange. Plays a role in 16S rRNA processing and 30S ribosomal subunit biogenesis and possibly also in cell cycle regulation and energy metabolism.</text>
</comment>
<dbReference type="GO" id="GO:0000028">
    <property type="term" value="P:ribosomal small subunit assembly"/>
    <property type="evidence" value="ECO:0007669"/>
    <property type="project" value="TreeGrafter"/>
</dbReference>
<feature type="binding site" evidence="7">
    <location>
        <begin position="12"/>
        <end position="19"/>
    </location>
    <ligand>
        <name>GTP</name>
        <dbReference type="ChEBI" id="CHEBI:37565"/>
    </ligand>
</feature>
<evidence type="ECO:0000256" key="1">
    <source>
        <dbReference type="ARBA" id="ARBA00007921"/>
    </source>
</evidence>
<evidence type="ECO:0000313" key="12">
    <source>
        <dbReference type="EMBL" id="NEN23015.1"/>
    </source>
</evidence>
<dbReference type="InterPro" id="IPR015946">
    <property type="entry name" value="KH_dom-like_a/b"/>
</dbReference>
<dbReference type="GO" id="GO:0003924">
    <property type="term" value="F:GTPase activity"/>
    <property type="evidence" value="ECO:0007669"/>
    <property type="project" value="UniProtKB-UniRule"/>
</dbReference>
<evidence type="ECO:0000256" key="9">
    <source>
        <dbReference type="RuleBase" id="RU003761"/>
    </source>
</evidence>
<protein>
    <recommendedName>
        <fullName evidence="2 7">GTPase Era</fullName>
    </recommendedName>
</protein>
<dbReference type="InterPro" id="IPR009019">
    <property type="entry name" value="KH_sf_prok-type"/>
</dbReference>
<dbReference type="EMBL" id="JAAGVY010000007">
    <property type="protein sequence ID" value="NEN23015.1"/>
    <property type="molecule type" value="Genomic_DNA"/>
</dbReference>
<dbReference type="PROSITE" id="PS51713">
    <property type="entry name" value="G_ERA"/>
    <property type="match status" value="1"/>
</dbReference>
<evidence type="ECO:0000256" key="5">
    <source>
        <dbReference type="ARBA" id="ARBA00022884"/>
    </source>
</evidence>
<keyword evidence="13" id="KW-1185">Reference proteome</keyword>
<evidence type="ECO:0000259" key="11">
    <source>
        <dbReference type="PROSITE" id="PS51713"/>
    </source>
</evidence>
<evidence type="ECO:0000256" key="6">
    <source>
        <dbReference type="ARBA" id="ARBA00023134"/>
    </source>
</evidence>
<keyword evidence="7" id="KW-1003">Cell membrane</keyword>
<accession>A0A7K3WQI1</accession>
<dbReference type="InterPro" id="IPR006073">
    <property type="entry name" value="GTP-bd"/>
</dbReference>
<dbReference type="InterPro" id="IPR027417">
    <property type="entry name" value="P-loop_NTPase"/>
</dbReference>
<dbReference type="CDD" id="cd04163">
    <property type="entry name" value="Era"/>
    <property type="match status" value="1"/>
</dbReference>
<dbReference type="RefSeq" id="WP_163283807.1">
    <property type="nucleotide sequence ID" value="NZ_JAAGVY010000007.1"/>
</dbReference>
<dbReference type="InterPro" id="IPR005225">
    <property type="entry name" value="Small_GTP-bd"/>
</dbReference>
<keyword evidence="7" id="KW-0963">Cytoplasm</keyword>
<keyword evidence="4 7" id="KW-0547">Nucleotide-binding</keyword>
<evidence type="ECO:0000256" key="4">
    <source>
        <dbReference type="ARBA" id="ARBA00022741"/>
    </source>
</evidence>
<dbReference type="HAMAP" id="MF_00367">
    <property type="entry name" value="GTPase_Era"/>
    <property type="match status" value="1"/>
</dbReference>
<sequence length="294" mass="33551">MSHKAGFVNLIGRPNAGKSTLMNQLVGEQMSIITPKAQTTRHRIVGIVNEDDYQIVYSDTPGMLEPKYALQANMMTFVKEALKDADILILIIDIADKNMEFFGFDKALTEMETPMLIALNKVDISDQTVVEAAVERLKQTFPNAEIMPVSALHAFGIDHLKNRVHALLPESPPYYEKDALTDKPMRFFVSEIIRERILENYQKEIPYSVQVEIEAYVEEENIVRISAVIYVARKSQKGIIIGHQGQKLKTVGTEARLKMEEFIGKKVFLEMHVKVDEDWRNKDRSLKAYGYKKS</sequence>
<dbReference type="AlphaFoldDB" id="A0A7K3WQI1"/>
<dbReference type="InterPro" id="IPR030388">
    <property type="entry name" value="G_ERA_dom"/>
</dbReference>
<dbReference type="Gene3D" id="3.40.50.300">
    <property type="entry name" value="P-loop containing nucleotide triphosphate hydrolases"/>
    <property type="match status" value="1"/>
</dbReference>
<dbReference type="PANTHER" id="PTHR42698:SF1">
    <property type="entry name" value="GTPASE ERA, MITOCHONDRIAL"/>
    <property type="match status" value="1"/>
</dbReference>
<dbReference type="Pfam" id="PF07650">
    <property type="entry name" value="KH_2"/>
    <property type="match status" value="1"/>
</dbReference>
<reference evidence="12 13" key="1">
    <citation type="submission" date="2020-02" db="EMBL/GenBank/DDBJ databases">
        <title>Out from the shadows clarifying the taxonomy of the family Cryomorphaceae and related taxa by utilizing the GTDB taxonomic framework.</title>
        <authorList>
            <person name="Bowman J.P."/>
        </authorList>
    </citation>
    <scope>NUCLEOTIDE SEQUENCE [LARGE SCALE GENOMIC DNA]</scope>
    <source>
        <strain evidence="12 13">QSSC 1-22</strain>
    </source>
</reference>
<feature type="region of interest" description="G3" evidence="8">
    <location>
        <begin position="59"/>
        <end position="62"/>
    </location>
</feature>
<gene>
    <name evidence="7" type="primary">era</name>
    <name evidence="12" type="ORF">G3O08_05815</name>
</gene>
<dbReference type="GO" id="GO:0005829">
    <property type="term" value="C:cytosol"/>
    <property type="evidence" value="ECO:0007669"/>
    <property type="project" value="TreeGrafter"/>
</dbReference>
<dbReference type="InterPro" id="IPR005662">
    <property type="entry name" value="GTPase_Era-like"/>
</dbReference>
<feature type="domain" description="Era-type G" evidence="11">
    <location>
        <begin position="4"/>
        <end position="170"/>
    </location>
</feature>
<organism evidence="12 13">
    <name type="scientific">Cryomorpha ignava</name>
    <dbReference type="NCBI Taxonomy" id="101383"/>
    <lineage>
        <taxon>Bacteria</taxon>
        <taxon>Pseudomonadati</taxon>
        <taxon>Bacteroidota</taxon>
        <taxon>Flavobacteriia</taxon>
        <taxon>Flavobacteriales</taxon>
        <taxon>Cryomorphaceae</taxon>
        <taxon>Cryomorpha</taxon>
    </lineage>
</organism>
<dbReference type="GO" id="GO:0070181">
    <property type="term" value="F:small ribosomal subunit rRNA binding"/>
    <property type="evidence" value="ECO:0007669"/>
    <property type="project" value="UniProtKB-UniRule"/>
</dbReference>
<comment type="subunit">
    <text evidence="7">Monomer.</text>
</comment>
<evidence type="ECO:0000256" key="2">
    <source>
        <dbReference type="ARBA" id="ARBA00020484"/>
    </source>
</evidence>
<keyword evidence="7" id="KW-0472">Membrane</keyword>
<name>A0A7K3WQI1_9FLAO</name>
<dbReference type="SUPFAM" id="SSF54814">
    <property type="entry name" value="Prokaryotic type KH domain (KH-domain type II)"/>
    <property type="match status" value="1"/>
</dbReference>
<dbReference type="Pfam" id="PF01926">
    <property type="entry name" value="MMR_HSR1"/>
    <property type="match status" value="1"/>
</dbReference>
<dbReference type="GO" id="GO:0043024">
    <property type="term" value="F:ribosomal small subunit binding"/>
    <property type="evidence" value="ECO:0007669"/>
    <property type="project" value="TreeGrafter"/>
</dbReference>
<keyword evidence="7" id="KW-0699">rRNA-binding</keyword>
<dbReference type="Proteomes" id="UP000486602">
    <property type="component" value="Unassembled WGS sequence"/>
</dbReference>
<evidence type="ECO:0000256" key="8">
    <source>
        <dbReference type="PROSITE-ProRule" id="PRU01050"/>
    </source>
</evidence>
<comment type="caution">
    <text evidence="12">The sequence shown here is derived from an EMBL/GenBank/DDBJ whole genome shotgun (WGS) entry which is preliminary data.</text>
</comment>
<keyword evidence="6 7" id="KW-0342">GTP-binding</keyword>
<feature type="region of interest" description="G2" evidence="8">
    <location>
        <begin position="38"/>
        <end position="42"/>
    </location>
</feature>
<dbReference type="SUPFAM" id="SSF52540">
    <property type="entry name" value="P-loop containing nucleoside triphosphate hydrolases"/>
    <property type="match status" value="1"/>
</dbReference>
<feature type="region of interest" description="G4" evidence="8">
    <location>
        <begin position="120"/>
        <end position="123"/>
    </location>
</feature>
<dbReference type="CDD" id="cd22534">
    <property type="entry name" value="KH-II_Era"/>
    <property type="match status" value="1"/>
</dbReference>
<dbReference type="NCBIfam" id="TIGR00436">
    <property type="entry name" value="era"/>
    <property type="match status" value="1"/>
</dbReference>
<keyword evidence="3 7" id="KW-0690">Ribosome biogenesis</keyword>
<dbReference type="FunFam" id="3.30.300.20:FF:000003">
    <property type="entry name" value="GTPase Era"/>
    <property type="match status" value="1"/>
</dbReference>